<dbReference type="Proteomes" id="UP000279446">
    <property type="component" value="Unassembled WGS sequence"/>
</dbReference>
<sequence length="72" mass="8599">MEAKNDSRVIPDDEFLTLLHKAQQNDPESTLKLIELFKWDILRTSKYIYMPQEDAVSNIILEFLEMIKERKD</sequence>
<organism evidence="1 2">
    <name type="scientific">Paenibacillus anaericanus</name>
    <dbReference type="NCBI Taxonomy" id="170367"/>
    <lineage>
        <taxon>Bacteria</taxon>
        <taxon>Bacillati</taxon>
        <taxon>Bacillota</taxon>
        <taxon>Bacilli</taxon>
        <taxon>Bacillales</taxon>
        <taxon>Paenibacillaceae</taxon>
        <taxon>Paenibacillus</taxon>
    </lineage>
</organism>
<dbReference type="OrthoDB" id="2471504at2"/>
<comment type="caution">
    <text evidence="1">The sequence shown here is derived from an EMBL/GenBank/DDBJ whole genome shotgun (WGS) entry which is preliminary data.</text>
</comment>
<reference evidence="1 2" key="1">
    <citation type="submission" date="2018-12" db="EMBL/GenBank/DDBJ databases">
        <authorList>
            <person name="Sun L."/>
            <person name="Chen Z."/>
        </authorList>
    </citation>
    <scope>NUCLEOTIDE SEQUENCE [LARGE SCALE GENOMIC DNA]</scope>
    <source>
        <strain evidence="1 2">DSM 15890</strain>
    </source>
</reference>
<name>A0A3S1DI18_9BACL</name>
<evidence type="ECO:0000313" key="1">
    <source>
        <dbReference type="EMBL" id="RUT45288.1"/>
    </source>
</evidence>
<proteinExistence type="predicted"/>
<keyword evidence="2" id="KW-1185">Reference proteome</keyword>
<evidence type="ECO:0008006" key="3">
    <source>
        <dbReference type="Google" id="ProtNLM"/>
    </source>
</evidence>
<dbReference type="AlphaFoldDB" id="A0A3S1DI18"/>
<accession>A0A3S1DI18</accession>
<protein>
    <recommendedName>
        <fullName evidence="3">Helix-turn-helix conjugative transposon-like domain-containing protein</fullName>
    </recommendedName>
</protein>
<dbReference type="EMBL" id="RZNY01000012">
    <property type="protein sequence ID" value="RUT45288.1"/>
    <property type="molecule type" value="Genomic_DNA"/>
</dbReference>
<gene>
    <name evidence="1" type="ORF">EJP82_15075</name>
</gene>
<evidence type="ECO:0000313" key="2">
    <source>
        <dbReference type="Proteomes" id="UP000279446"/>
    </source>
</evidence>